<evidence type="ECO:0000313" key="7">
    <source>
        <dbReference type="EMBL" id="LAB73799.1"/>
    </source>
</evidence>
<organism evidence="7">
    <name type="scientific">Hirondellea gigas</name>
    <dbReference type="NCBI Taxonomy" id="1518452"/>
    <lineage>
        <taxon>Eukaryota</taxon>
        <taxon>Metazoa</taxon>
        <taxon>Ecdysozoa</taxon>
        <taxon>Arthropoda</taxon>
        <taxon>Crustacea</taxon>
        <taxon>Multicrustacea</taxon>
        <taxon>Malacostraca</taxon>
        <taxon>Eumalacostraca</taxon>
        <taxon>Peracarida</taxon>
        <taxon>Amphipoda</taxon>
        <taxon>Amphilochidea</taxon>
        <taxon>Lysianassida</taxon>
        <taxon>Lysianassidira</taxon>
        <taxon>Lysianassoidea</taxon>
        <taxon>Lysianassidae</taxon>
        <taxon>Hirondellea</taxon>
    </lineage>
</organism>
<keyword evidence="3 6" id="KW-0963">Cytoplasm</keyword>
<dbReference type="PANTHER" id="PTHR22629:SF0">
    <property type="entry name" value="ACTIN-RELATED PROTEIN 2_3 COMPLEX SUBUNIT 4"/>
    <property type="match status" value="1"/>
</dbReference>
<dbReference type="Gene3D" id="3.30.1460.20">
    <property type="match status" value="1"/>
</dbReference>
<dbReference type="Pfam" id="PF05856">
    <property type="entry name" value="ARPC4"/>
    <property type="match status" value="1"/>
</dbReference>
<dbReference type="AlphaFoldDB" id="A0A2R5L255"/>
<dbReference type="InterPro" id="IPR034666">
    <property type="entry name" value="ARPC2/4"/>
</dbReference>
<dbReference type="PIRSF" id="PIRSF039100">
    <property type="entry name" value="ARPC4"/>
    <property type="match status" value="1"/>
</dbReference>
<comment type="similarity">
    <text evidence="2 6">Belongs to the ARPC4 family.</text>
</comment>
<reference evidence="8" key="1">
    <citation type="submission" date="2017-11" db="EMBL/GenBank/DDBJ databases">
        <title>The sensing device of the deep-sea amphipod.</title>
        <authorList>
            <person name="Kobayashi H."/>
            <person name="Nagahama T."/>
            <person name="Arai W."/>
            <person name="Sasagawa Y."/>
            <person name="Umeda M."/>
            <person name="Hayashi T."/>
            <person name="Nikaido I."/>
            <person name="Watanabe H."/>
            <person name="Oguri K."/>
            <person name="Kitazato H."/>
            <person name="Fujioka K."/>
            <person name="Kido Y."/>
            <person name="Takami H."/>
        </authorList>
    </citation>
    <scope>NUCLEOTIDE SEQUENCE</scope>
    <source>
        <tissue evidence="8">Whole body</tissue>
    </source>
</reference>
<dbReference type="InterPro" id="IPR008384">
    <property type="entry name" value="ARPC4"/>
</dbReference>
<proteinExistence type="evidence at transcript level"/>
<comment type="subcellular location">
    <subcellularLocation>
        <location evidence="1 6">Cytoplasm</location>
        <location evidence="1 6">Cytoskeleton</location>
    </subcellularLocation>
</comment>
<dbReference type="GO" id="GO:0051015">
    <property type="term" value="F:actin filament binding"/>
    <property type="evidence" value="ECO:0007669"/>
    <property type="project" value="TreeGrafter"/>
</dbReference>
<protein>
    <recommendedName>
        <fullName evidence="6">Actin-related protein 2/3 complex subunit 4</fullName>
    </recommendedName>
</protein>
<keyword evidence="5 6" id="KW-0206">Cytoskeleton</keyword>
<reference evidence="7" key="2">
    <citation type="journal article" date="2018" name="Biosci. Biotechnol. Biochem.">
        <title>Polysaccharide hydrolase of the hadal zone amphipods Hirondellea gigas.</title>
        <authorList>
            <person name="Kobayashi H."/>
            <person name="Nagahama T."/>
            <person name="Arai W."/>
            <person name="Sasagawa Y."/>
            <person name="Umeda M."/>
            <person name="Hayashi T."/>
            <person name="Nikaido I."/>
            <person name="Watanabe H."/>
            <person name="Oguri K."/>
            <person name="Kitazato H."/>
            <person name="Fujioka K."/>
            <person name="Kido Y."/>
            <person name="Takami H."/>
        </authorList>
    </citation>
    <scope>NUCLEOTIDE SEQUENCE</scope>
    <source>
        <tissue evidence="7">Whole body</tissue>
    </source>
</reference>
<evidence type="ECO:0000313" key="8">
    <source>
        <dbReference type="EMBL" id="LAC28063.1"/>
    </source>
</evidence>
<evidence type="ECO:0000256" key="1">
    <source>
        <dbReference type="ARBA" id="ARBA00004245"/>
    </source>
</evidence>
<dbReference type="EMBL" id="IACF01008216">
    <property type="protein sequence ID" value="LAB73799.1"/>
    <property type="molecule type" value="mRNA"/>
</dbReference>
<evidence type="ECO:0000256" key="4">
    <source>
        <dbReference type="ARBA" id="ARBA00023203"/>
    </source>
</evidence>
<dbReference type="EMBL" id="IACT01008951">
    <property type="protein sequence ID" value="LAC28063.1"/>
    <property type="molecule type" value="mRNA"/>
</dbReference>
<dbReference type="GO" id="GO:0005885">
    <property type="term" value="C:Arp2/3 protein complex"/>
    <property type="evidence" value="ECO:0007669"/>
    <property type="project" value="UniProtKB-UniRule"/>
</dbReference>
<dbReference type="GO" id="GO:0030041">
    <property type="term" value="P:actin filament polymerization"/>
    <property type="evidence" value="ECO:0007669"/>
    <property type="project" value="UniProtKB-UniRule"/>
</dbReference>
<evidence type="ECO:0000256" key="5">
    <source>
        <dbReference type="ARBA" id="ARBA00023212"/>
    </source>
</evidence>
<name>A0A2R5L255_9CRUS</name>
<dbReference type="SUPFAM" id="SSF69645">
    <property type="entry name" value="Arp2/3 complex subunits"/>
    <property type="match status" value="1"/>
</dbReference>
<keyword evidence="4 6" id="KW-0009">Actin-binding</keyword>
<evidence type="ECO:0000256" key="3">
    <source>
        <dbReference type="ARBA" id="ARBA00022490"/>
    </source>
</evidence>
<sequence>MSQTLAAYLKAVRLTLDAALCLRNFASQKVERHNKPEVEARMDKELLLNPITISRNSQERTCIEASVNSVRVSIKIKQADEMEEVLADRFTRFLMQRAEDFIILRRKPIEAYDISFLITNFHTEDMWKHKLVDFIIEFMNTIDQEISTMKLRVNSRARTVAVEFLKQFP</sequence>
<evidence type="ECO:0000256" key="2">
    <source>
        <dbReference type="ARBA" id="ARBA00005919"/>
    </source>
</evidence>
<dbReference type="FunFam" id="3.30.1460.20:FF:000001">
    <property type="entry name" value="Actin-related protein 2/3 complex subunit 4"/>
    <property type="match status" value="1"/>
</dbReference>
<accession>A0A2R5L255</accession>
<dbReference type="GO" id="GO:0034314">
    <property type="term" value="P:Arp2/3 complex-mediated actin nucleation"/>
    <property type="evidence" value="ECO:0007669"/>
    <property type="project" value="UniProtKB-UniRule"/>
</dbReference>
<comment type="function">
    <text evidence="6">Functions as actin-binding component of the Arp2/3 complex which is involved in regulation of actin polymerization and together with an activating nucleation-promoting factor (NPF) mediates the formation of branched actin networks. Seems to contact the mother actin filament.</text>
</comment>
<evidence type="ECO:0000256" key="6">
    <source>
        <dbReference type="PIRNR" id="PIRNR039100"/>
    </source>
</evidence>
<dbReference type="PANTHER" id="PTHR22629">
    <property type="entry name" value="ARP2/3 COMPLEX 20 KD SUBUNIT"/>
    <property type="match status" value="1"/>
</dbReference>